<dbReference type="InterPro" id="IPR019156">
    <property type="entry name" value="Ataxin-10_domain"/>
</dbReference>
<dbReference type="AlphaFoldDB" id="A0AAV5WMI1"/>
<feature type="compositionally biased region" description="Basic and acidic residues" evidence="4">
    <location>
        <begin position="306"/>
        <end position="325"/>
    </location>
</feature>
<evidence type="ECO:0000256" key="3">
    <source>
        <dbReference type="ARBA" id="ARBA00045173"/>
    </source>
</evidence>
<comment type="similarity">
    <text evidence="1">Belongs to the ataxin-10 family.</text>
</comment>
<name>A0AAV5WMI1_9BILA</name>
<evidence type="ECO:0000313" key="8">
    <source>
        <dbReference type="Proteomes" id="UP001432322"/>
    </source>
</evidence>
<evidence type="ECO:0000313" key="7">
    <source>
        <dbReference type="EMBL" id="GMT37639.1"/>
    </source>
</evidence>
<dbReference type="EMBL" id="BTSY01000206">
    <property type="protein sequence ID" value="GMT37639.1"/>
    <property type="molecule type" value="Genomic_DNA"/>
</dbReference>
<reference evidence="6" key="1">
    <citation type="submission" date="2023-10" db="EMBL/GenBank/DDBJ databases">
        <title>Genome assembly of Pristionchus species.</title>
        <authorList>
            <person name="Yoshida K."/>
            <person name="Sommer R.J."/>
        </authorList>
    </citation>
    <scope>NUCLEOTIDE SEQUENCE</scope>
    <source>
        <strain evidence="6">RS5133</strain>
    </source>
</reference>
<evidence type="ECO:0000313" key="6">
    <source>
        <dbReference type="EMBL" id="GMT30969.1"/>
    </source>
</evidence>
<evidence type="ECO:0000256" key="4">
    <source>
        <dbReference type="SAM" id="MobiDB-lite"/>
    </source>
</evidence>
<comment type="caution">
    <text evidence="6">The sequence shown here is derived from an EMBL/GenBank/DDBJ whole genome shotgun (WGS) entry which is preliminary data.</text>
</comment>
<gene>
    <name evidence="6" type="ORF">PFISCL1PPCAC_22266</name>
    <name evidence="7" type="ORF">PFISCL1PPCAC_28936</name>
</gene>
<dbReference type="EMBL" id="BTSY01000005">
    <property type="protein sequence ID" value="GMT30969.1"/>
    <property type="molecule type" value="Genomic_DNA"/>
</dbReference>
<feature type="domain" description="Ataxin-10" evidence="5">
    <location>
        <begin position="365"/>
        <end position="458"/>
    </location>
</feature>
<proteinExistence type="inferred from homology"/>
<accession>A0AAV5WMI1</accession>
<sequence length="474" mass="51801">RMEFEELGARLGHLLDGNVEDVDVECMRQLATYVGKNEDTVEVIDRLDEEQYAELQRKLITVASEGGGSDSGKFALRLLMNIGQRSTRHSGCLSVSLLPQLRDLFMSSTHVVECAAILTMAARKLATSAALDENLDTIVAAVCHLWMSVEDDGARSWLSAFVSTMLEVDGAFLANAFGELPPTVFTMLLHIAEALSDGLVVEGRGEGEFRMHANNVQMLIDIVKRAHFDYSDEAIEGSSSGVSPPFSSRFLPEYPEQLPLLLAIIANLSVRRDLFDVVFSARDNLDVIDVIVDLLDVALHSEGDVQRAEEDRVAMEERRPDDRPQKAPAFQSPRVLSSPSLNRMASAFVNDDRRERAKERIGALKCAAVRAIGNIGSECAVSRIRAGARGAVVLCLAAARRQQHDDAFVTQWAIAALRYLCVGCPENQEILASIDSAPTGIIDRDNLLAQMGMRVVTVEDEAGPGKKKAKLAPL</sequence>
<protein>
    <recommendedName>
        <fullName evidence="2">Ataxin-10</fullName>
    </recommendedName>
</protein>
<dbReference type="Gene3D" id="1.25.10.10">
    <property type="entry name" value="Leucine-rich Repeat Variant"/>
    <property type="match status" value="1"/>
</dbReference>
<dbReference type="InterPro" id="IPR016024">
    <property type="entry name" value="ARM-type_fold"/>
</dbReference>
<dbReference type="SUPFAM" id="SSF48371">
    <property type="entry name" value="ARM repeat"/>
    <property type="match status" value="1"/>
</dbReference>
<feature type="region of interest" description="Disordered" evidence="4">
    <location>
        <begin position="306"/>
        <end position="333"/>
    </location>
</feature>
<evidence type="ECO:0000259" key="5">
    <source>
        <dbReference type="Pfam" id="PF09759"/>
    </source>
</evidence>
<keyword evidence="8" id="KW-1185">Reference proteome</keyword>
<dbReference type="Pfam" id="PF09759">
    <property type="entry name" value="Atx10homo_assoc"/>
    <property type="match status" value="1"/>
</dbReference>
<evidence type="ECO:0000256" key="1">
    <source>
        <dbReference type="ARBA" id="ARBA00008384"/>
    </source>
</evidence>
<organism evidence="6 8">
    <name type="scientific">Pristionchus fissidentatus</name>
    <dbReference type="NCBI Taxonomy" id="1538716"/>
    <lineage>
        <taxon>Eukaryota</taxon>
        <taxon>Metazoa</taxon>
        <taxon>Ecdysozoa</taxon>
        <taxon>Nematoda</taxon>
        <taxon>Chromadorea</taxon>
        <taxon>Rhabditida</taxon>
        <taxon>Rhabditina</taxon>
        <taxon>Diplogasteromorpha</taxon>
        <taxon>Diplogasteroidea</taxon>
        <taxon>Neodiplogasteridae</taxon>
        <taxon>Pristionchus</taxon>
    </lineage>
</organism>
<comment type="function">
    <text evidence="3">May play a role in the regulation of cytokinesis. May play a role in signaling by stimulating protein glycosylation. Induces neuritogenesis by activating the Ras-MAP kinase pathway and is necessary for the survival of cerebellar neurons. Does not appear to play a major role in ciliogenesis.</text>
</comment>
<dbReference type="Proteomes" id="UP001432322">
    <property type="component" value="Unassembled WGS sequence"/>
</dbReference>
<feature type="non-terminal residue" evidence="6">
    <location>
        <position position="1"/>
    </location>
</feature>
<evidence type="ECO:0000256" key="2">
    <source>
        <dbReference type="ARBA" id="ARBA00018804"/>
    </source>
</evidence>
<dbReference type="InterPro" id="IPR011989">
    <property type="entry name" value="ARM-like"/>
</dbReference>